<dbReference type="OrthoDB" id="531141at2759"/>
<feature type="domain" description="4Fe-4S ferredoxin-type" evidence="10">
    <location>
        <begin position="752"/>
        <end position="781"/>
    </location>
</feature>
<evidence type="ECO:0000259" key="8">
    <source>
        <dbReference type="PROSITE" id="PS50042"/>
    </source>
</evidence>
<feature type="transmembrane region" description="Helical" evidence="7">
    <location>
        <begin position="596"/>
        <end position="615"/>
    </location>
</feature>
<reference evidence="11 12" key="1">
    <citation type="journal article" date="2018" name="Sci. Rep.">
        <title>Raphidocelis subcapitata (=Pseudokirchneriella subcapitata) provides an insight into genome evolution and environmental adaptations in the Sphaeropleales.</title>
        <authorList>
            <person name="Suzuki S."/>
            <person name="Yamaguchi H."/>
            <person name="Nakajima N."/>
            <person name="Kawachi M."/>
        </authorList>
    </citation>
    <scope>NUCLEOTIDE SEQUENCE [LARGE SCALE GENOMIC DNA]</scope>
    <source>
        <strain evidence="11 12">NIES-35</strain>
    </source>
</reference>
<evidence type="ECO:0000259" key="10">
    <source>
        <dbReference type="PROSITE" id="PS51379"/>
    </source>
</evidence>
<evidence type="ECO:0000259" key="9">
    <source>
        <dbReference type="PROSITE" id="PS50045"/>
    </source>
</evidence>
<keyword evidence="3" id="KW-0547">Nucleotide-binding</keyword>
<dbReference type="SUPFAM" id="SSF51206">
    <property type="entry name" value="cAMP-binding domain-like"/>
    <property type="match status" value="1"/>
</dbReference>
<dbReference type="InterPro" id="IPR052378">
    <property type="entry name" value="NosR_regulator"/>
</dbReference>
<dbReference type="CDD" id="cd00038">
    <property type="entry name" value="CAP_ED"/>
    <property type="match status" value="1"/>
</dbReference>
<evidence type="ECO:0000313" key="11">
    <source>
        <dbReference type="EMBL" id="GBF90283.1"/>
    </source>
</evidence>
<dbReference type="InterPro" id="IPR017900">
    <property type="entry name" value="4Fe4S_Fe_S_CS"/>
</dbReference>
<evidence type="ECO:0000256" key="6">
    <source>
        <dbReference type="SAM" id="MobiDB-lite"/>
    </source>
</evidence>
<dbReference type="SUPFAM" id="SSF52540">
    <property type="entry name" value="P-loop containing nucleoside triphosphate hydrolases"/>
    <property type="match status" value="1"/>
</dbReference>
<proteinExistence type="predicted"/>
<dbReference type="PROSITE" id="PS50042">
    <property type="entry name" value="CNMP_BINDING_3"/>
    <property type="match status" value="1"/>
</dbReference>
<dbReference type="InterPro" id="IPR027417">
    <property type="entry name" value="P-loop_NTPase"/>
</dbReference>
<dbReference type="PROSITE" id="PS50045">
    <property type="entry name" value="SIGMA54_INTERACT_4"/>
    <property type="match status" value="1"/>
</dbReference>
<feature type="transmembrane region" description="Helical" evidence="7">
    <location>
        <begin position="642"/>
        <end position="660"/>
    </location>
</feature>
<dbReference type="InterPro" id="IPR002078">
    <property type="entry name" value="Sigma_54_int"/>
</dbReference>
<dbReference type="InterPro" id="IPR014710">
    <property type="entry name" value="RmlC-like_jellyroll"/>
</dbReference>
<keyword evidence="5 7" id="KW-0472">Membrane</keyword>
<dbReference type="InterPro" id="IPR017896">
    <property type="entry name" value="4Fe4S_Fe-S-bd"/>
</dbReference>
<feature type="transmembrane region" description="Helical" evidence="7">
    <location>
        <begin position="858"/>
        <end position="881"/>
    </location>
</feature>
<dbReference type="PANTHER" id="PTHR30224:SF4">
    <property type="entry name" value="ELECTRON TRANSPORT PROTEIN YCCM-RELATED"/>
    <property type="match status" value="1"/>
</dbReference>
<evidence type="ECO:0000256" key="1">
    <source>
        <dbReference type="ARBA" id="ARBA00004236"/>
    </source>
</evidence>
<name>A0A2V0NXJ0_9CHLO</name>
<feature type="region of interest" description="Disordered" evidence="6">
    <location>
        <begin position="488"/>
        <end position="511"/>
    </location>
</feature>
<dbReference type="STRING" id="307507.A0A2V0NXJ0"/>
<dbReference type="InParanoid" id="A0A2V0NXJ0"/>
<dbReference type="PROSITE" id="PS00198">
    <property type="entry name" value="4FE4S_FER_1"/>
    <property type="match status" value="1"/>
</dbReference>
<evidence type="ECO:0000256" key="2">
    <source>
        <dbReference type="ARBA" id="ARBA00022475"/>
    </source>
</evidence>
<feature type="transmembrane region" description="Helical" evidence="7">
    <location>
        <begin position="831"/>
        <end position="851"/>
    </location>
</feature>
<evidence type="ECO:0000313" key="12">
    <source>
        <dbReference type="Proteomes" id="UP000247498"/>
    </source>
</evidence>
<accession>A0A2V0NXJ0</accession>
<keyword evidence="7" id="KW-1133">Transmembrane helix</keyword>
<dbReference type="SUPFAM" id="SSF54862">
    <property type="entry name" value="4Fe-4S ferredoxins"/>
    <property type="match status" value="1"/>
</dbReference>
<dbReference type="SMART" id="SM00100">
    <property type="entry name" value="cNMP"/>
    <property type="match status" value="1"/>
</dbReference>
<keyword evidence="12" id="KW-1185">Reference proteome</keyword>
<dbReference type="GO" id="GO:0006355">
    <property type="term" value="P:regulation of DNA-templated transcription"/>
    <property type="evidence" value="ECO:0007669"/>
    <property type="project" value="InterPro"/>
</dbReference>
<dbReference type="Gene3D" id="1.10.8.60">
    <property type="match status" value="1"/>
</dbReference>
<dbReference type="Pfam" id="PF00158">
    <property type="entry name" value="Sigma54_activat"/>
    <property type="match status" value="1"/>
</dbReference>
<dbReference type="Proteomes" id="UP000247498">
    <property type="component" value="Unassembled WGS sequence"/>
</dbReference>
<evidence type="ECO:0000256" key="4">
    <source>
        <dbReference type="ARBA" id="ARBA00022840"/>
    </source>
</evidence>
<feature type="region of interest" description="Disordered" evidence="6">
    <location>
        <begin position="1"/>
        <end position="30"/>
    </location>
</feature>
<dbReference type="Pfam" id="PF25601">
    <property type="entry name" value="AAA_lid_14"/>
    <property type="match status" value="1"/>
</dbReference>
<gene>
    <name evidence="11" type="ORF">Rsub_02389</name>
</gene>
<evidence type="ECO:0000256" key="3">
    <source>
        <dbReference type="ARBA" id="ARBA00022741"/>
    </source>
</evidence>
<protein>
    <submittedName>
        <fullName evidence="11">ATPase AAA</fullName>
    </submittedName>
</protein>
<dbReference type="Gene3D" id="3.40.50.300">
    <property type="entry name" value="P-loop containing nucleotide triphosphate hydrolases"/>
    <property type="match status" value="1"/>
</dbReference>
<dbReference type="GO" id="GO:0005524">
    <property type="term" value="F:ATP binding"/>
    <property type="evidence" value="ECO:0007669"/>
    <property type="project" value="InterPro"/>
</dbReference>
<feature type="transmembrane region" description="Helical" evidence="7">
    <location>
        <begin position="793"/>
        <end position="811"/>
    </location>
</feature>
<feature type="domain" description="Cyclic nucleotide-binding" evidence="8">
    <location>
        <begin position="109"/>
        <end position="213"/>
    </location>
</feature>
<dbReference type="PROSITE" id="PS51379">
    <property type="entry name" value="4FE4S_FER_2"/>
    <property type="match status" value="1"/>
</dbReference>
<feature type="compositionally biased region" description="Low complexity" evidence="6">
    <location>
        <begin position="58"/>
        <end position="69"/>
    </location>
</feature>
<feature type="domain" description="Sigma-54 factor interaction" evidence="9">
    <location>
        <begin position="265"/>
        <end position="485"/>
    </location>
</feature>
<keyword evidence="4" id="KW-0067">ATP-binding</keyword>
<dbReference type="Pfam" id="PF12801">
    <property type="entry name" value="Fer4_5"/>
    <property type="match status" value="2"/>
</dbReference>
<dbReference type="InterPro" id="IPR058031">
    <property type="entry name" value="AAA_lid_NorR"/>
</dbReference>
<feature type="transmembrane region" description="Helical" evidence="7">
    <location>
        <begin position="666"/>
        <end position="687"/>
    </location>
</feature>
<feature type="region of interest" description="Disordered" evidence="6">
    <location>
        <begin position="42"/>
        <end position="79"/>
    </location>
</feature>
<evidence type="ECO:0000256" key="5">
    <source>
        <dbReference type="ARBA" id="ARBA00023136"/>
    </source>
</evidence>
<evidence type="ECO:0000256" key="7">
    <source>
        <dbReference type="SAM" id="Phobius"/>
    </source>
</evidence>
<comment type="subcellular location">
    <subcellularLocation>
        <location evidence="1">Cell membrane</location>
    </subcellularLocation>
</comment>
<sequence length="980" mass="105847">MLRAGALSARACGARGGPAPTPLAARHPAAVAAPLRRRPLAAAPGLAARPAAPRPRRSAPIASAAAAAADDGAESDPETLNPALASVDFANIKVLNSKNVYDWLRRYQPFASLSREAVQEIAELMQVQLVSSGTVLQRVGGQPEAFIVVRQGVVRVQDRTTTNADGSATAVEAGPGSLFNLSELILGQGASATVRAASPVTLWLVPADAMRALAANRPELLLEVGLRISQEMTGRVNFMTAEKQEEERRQRALSPYLVSAPKRGIIGTSKYAERLRKQIVAAARDTERKPVLVFGEPGLMKSNIAALVHFGSGRRRGPLVEIECSNRPGDSLLAELYGRGSREGLLHWLGEGTIILNNIHKASPSVLFQIALLLKEGTFQPLPSAWTTLASVDLPRPPQKCSARVLLTAEQRVPSLDALAATIPVPPLRVRPADIIDLQRWYLKDIQRTTGVALTLTPEAERQLQAYSFPGNIEELFGLVRRATTQSITAEPKPGQSKAQSKGQPGSPGAEGAVQLDKDVFWVAAKSGDRFKVNLLSSLPLTRAFLRGEFFPEQLNHKFTKYAFAVVVLALFIGPQDREHNVFLNFFWDWWWPGIFILYPFLGRIWCAVCPFMIYGEIVQRWRESSGAQLLKWPRDAMEKQGGWFLFWLFAGILIWEEVWDLPQNAALSSCLLLLITFGAMVGSYFYERRIWCRYLCPVGGMNGLFAKLSMIELRARQGVCSGTCDTYHCYKGGPAEGEGVETGGCPVYSHPAQLTDNRNCVLCMTCLKACPHRSIEIRLRPPGIDLWTTHQATWYEVSLMFMLLGAVFLHRLPEIEADFGIPAALLAPKLPHIAASAAVLAAPGLAAWAADAAGRAALAAGGGGGVGAPAAFLNLSYGYLPLVWGATLAHYEAYLLGEAGTVLPAAARTFGLDALAPALPQVVAHPAVIAFVQGSTLAASAALALVLTRRLAGRPWAAVLPQCATIGLFTAGLWQLIVR</sequence>
<organism evidence="11 12">
    <name type="scientific">Raphidocelis subcapitata</name>
    <dbReference type="NCBI Taxonomy" id="307507"/>
    <lineage>
        <taxon>Eukaryota</taxon>
        <taxon>Viridiplantae</taxon>
        <taxon>Chlorophyta</taxon>
        <taxon>core chlorophytes</taxon>
        <taxon>Chlorophyceae</taxon>
        <taxon>CS clade</taxon>
        <taxon>Sphaeropleales</taxon>
        <taxon>Selenastraceae</taxon>
        <taxon>Raphidocelis</taxon>
    </lineage>
</organism>
<dbReference type="AlphaFoldDB" id="A0A2V0NXJ0"/>
<dbReference type="GO" id="GO:0005886">
    <property type="term" value="C:plasma membrane"/>
    <property type="evidence" value="ECO:0007669"/>
    <property type="project" value="UniProtKB-SubCell"/>
</dbReference>
<feature type="compositionally biased region" description="Low complexity" evidence="6">
    <location>
        <begin position="42"/>
        <end position="51"/>
    </location>
</feature>
<dbReference type="Pfam" id="PF00027">
    <property type="entry name" value="cNMP_binding"/>
    <property type="match status" value="1"/>
</dbReference>
<comment type="caution">
    <text evidence="11">The sequence shown here is derived from an EMBL/GenBank/DDBJ whole genome shotgun (WGS) entry which is preliminary data.</text>
</comment>
<keyword evidence="2" id="KW-1003">Cell membrane</keyword>
<dbReference type="Gene3D" id="2.60.120.10">
    <property type="entry name" value="Jelly Rolls"/>
    <property type="match status" value="1"/>
</dbReference>
<keyword evidence="7" id="KW-0812">Transmembrane</keyword>
<dbReference type="EMBL" id="BDRX01000016">
    <property type="protein sequence ID" value="GBF90283.1"/>
    <property type="molecule type" value="Genomic_DNA"/>
</dbReference>
<dbReference type="InterPro" id="IPR000595">
    <property type="entry name" value="cNMP-bd_dom"/>
</dbReference>
<dbReference type="InterPro" id="IPR018490">
    <property type="entry name" value="cNMP-bd_dom_sf"/>
</dbReference>
<feature type="transmembrane region" description="Helical" evidence="7">
    <location>
        <begin position="960"/>
        <end position="978"/>
    </location>
</feature>
<dbReference type="PANTHER" id="PTHR30224">
    <property type="entry name" value="ELECTRON TRANSPORT PROTEIN"/>
    <property type="match status" value="1"/>
</dbReference>
<feature type="transmembrane region" description="Helical" evidence="7">
    <location>
        <begin position="928"/>
        <end position="948"/>
    </location>
</feature>